<gene>
    <name evidence="2" type="ORF">HNY73_001218</name>
</gene>
<reference evidence="2" key="2">
    <citation type="submission" date="2020-06" db="EMBL/GenBank/DDBJ databases">
        <authorList>
            <person name="Sheffer M."/>
        </authorList>
    </citation>
    <scope>NUCLEOTIDE SEQUENCE</scope>
</reference>
<evidence type="ECO:0000313" key="3">
    <source>
        <dbReference type="Proteomes" id="UP000807504"/>
    </source>
</evidence>
<dbReference type="Proteomes" id="UP000807504">
    <property type="component" value="Unassembled WGS sequence"/>
</dbReference>
<name>A0A8T0G0M2_ARGBR</name>
<dbReference type="EMBL" id="JABXBU010000001">
    <property type="protein sequence ID" value="KAF8796887.1"/>
    <property type="molecule type" value="Genomic_DNA"/>
</dbReference>
<dbReference type="AlphaFoldDB" id="A0A8T0G0M2"/>
<comment type="caution">
    <text evidence="2">The sequence shown here is derived from an EMBL/GenBank/DDBJ whole genome shotgun (WGS) entry which is preliminary data.</text>
</comment>
<keyword evidence="3" id="KW-1185">Reference proteome</keyword>
<evidence type="ECO:0000256" key="1">
    <source>
        <dbReference type="SAM" id="Phobius"/>
    </source>
</evidence>
<keyword evidence="1" id="KW-1133">Transmembrane helix</keyword>
<keyword evidence="1" id="KW-0472">Membrane</keyword>
<sequence length="102" mass="11553">MISAAIANEAAEDARHIILSSTVLLQQRYKKSTTYLLQRYKPKVSFSLWKIYKIKKPLLINALGALVTYGVLMGTIGRDETQRFIGCEETFERLRSSNCALP</sequence>
<evidence type="ECO:0000313" key="2">
    <source>
        <dbReference type="EMBL" id="KAF8796887.1"/>
    </source>
</evidence>
<feature type="transmembrane region" description="Helical" evidence="1">
    <location>
        <begin position="58"/>
        <end position="77"/>
    </location>
</feature>
<reference evidence="2" key="1">
    <citation type="journal article" date="2020" name="bioRxiv">
        <title>Chromosome-level reference genome of the European wasp spider Argiope bruennichi: a resource for studies on range expansion and evolutionary adaptation.</title>
        <authorList>
            <person name="Sheffer M.M."/>
            <person name="Hoppe A."/>
            <person name="Krehenwinkel H."/>
            <person name="Uhl G."/>
            <person name="Kuss A.W."/>
            <person name="Jensen L."/>
            <person name="Jensen C."/>
            <person name="Gillespie R.G."/>
            <person name="Hoff K.J."/>
            <person name="Prost S."/>
        </authorList>
    </citation>
    <scope>NUCLEOTIDE SEQUENCE</scope>
</reference>
<proteinExistence type="predicted"/>
<accession>A0A8T0G0M2</accession>
<protein>
    <submittedName>
        <fullName evidence="2">Uncharacterized protein</fullName>
    </submittedName>
</protein>
<organism evidence="2 3">
    <name type="scientific">Argiope bruennichi</name>
    <name type="common">Wasp spider</name>
    <name type="synonym">Aranea bruennichi</name>
    <dbReference type="NCBI Taxonomy" id="94029"/>
    <lineage>
        <taxon>Eukaryota</taxon>
        <taxon>Metazoa</taxon>
        <taxon>Ecdysozoa</taxon>
        <taxon>Arthropoda</taxon>
        <taxon>Chelicerata</taxon>
        <taxon>Arachnida</taxon>
        <taxon>Araneae</taxon>
        <taxon>Araneomorphae</taxon>
        <taxon>Entelegynae</taxon>
        <taxon>Araneoidea</taxon>
        <taxon>Araneidae</taxon>
        <taxon>Argiope</taxon>
    </lineage>
</organism>
<keyword evidence="1" id="KW-0812">Transmembrane</keyword>